<proteinExistence type="evidence at transcript level"/>
<protein>
    <submittedName>
        <fullName evidence="3">Putative secretory peptide-10</fullName>
    </submittedName>
</protein>
<dbReference type="EMBL" id="JQ700320">
    <property type="protein sequence ID" value="AFK75420.1"/>
    <property type="molecule type" value="mRNA"/>
</dbReference>
<feature type="chain" id="PRO_5004053484" evidence="2">
    <location>
        <begin position="34"/>
        <end position="193"/>
    </location>
</feature>
<feature type="compositionally biased region" description="Basic and acidic residues" evidence="1">
    <location>
        <begin position="139"/>
        <end position="162"/>
    </location>
</feature>
<feature type="region of interest" description="Disordered" evidence="1">
    <location>
        <begin position="134"/>
        <end position="162"/>
    </location>
</feature>
<feature type="signal peptide" evidence="2">
    <location>
        <begin position="1"/>
        <end position="33"/>
    </location>
</feature>
<feature type="region of interest" description="Disordered" evidence="1">
    <location>
        <begin position="49"/>
        <end position="83"/>
    </location>
</feature>
<dbReference type="AlphaFoldDB" id="M4H1V6"/>
<reference evidence="3" key="1">
    <citation type="submission" date="2012-02" db="EMBL/GenBank/DDBJ databases">
        <title>The genome of the ctenophore, Pleurobrachia bachei.</title>
        <authorList>
            <person name="Kohn A.B."/>
            <person name="Citarella M."/>
            <person name="Moroz L.L."/>
        </authorList>
    </citation>
    <scope>NUCLEOTIDE SEQUENCE</scope>
</reference>
<evidence type="ECO:0000256" key="1">
    <source>
        <dbReference type="SAM" id="MobiDB-lite"/>
    </source>
</evidence>
<name>M4H1V6_PLEBA</name>
<sequence>MSYVPTKFSMMTGLRSLLFTLLLLSVQLYIVHSQFIDLAHMNHLQKEGANMQEDEPLSPQVLGSSQRSPLGHTTGRFGGELGRGGTSFRDTVLSEIDVALDCARSHIRSENRLQWSQIMIILQQHRDPFNWYRSKQNNSKKDGEIQKQRQTERGSERSENEMKKHLMKKHLIKLSNTQMRRSSKNVCMLSQLT</sequence>
<accession>M4H1V6</accession>
<evidence type="ECO:0000256" key="2">
    <source>
        <dbReference type="SAM" id="SignalP"/>
    </source>
</evidence>
<organism evidence="3">
    <name type="scientific">Pleurobrachia bachei</name>
    <name type="common">Sea gooseberry</name>
    <dbReference type="NCBI Taxonomy" id="34499"/>
    <lineage>
        <taxon>Eukaryota</taxon>
        <taxon>Metazoa</taxon>
        <taxon>Ctenophora</taxon>
        <taxon>Tentaculata</taxon>
        <taxon>Cydippida</taxon>
        <taxon>Pleurobrachiidae</taxon>
        <taxon>Pleurobrachia</taxon>
    </lineage>
</organism>
<evidence type="ECO:0000313" key="3">
    <source>
        <dbReference type="EMBL" id="AFK75420.1"/>
    </source>
</evidence>
<keyword evidence="2" id="KW-0732">Signal</keyword>